<dbReference type="EMBL" id="CP003239">
    <property type="protein sequence ID" value="AFK57188.1"/>
    <property type="molecule type" value="Genomic_DNA"/>
</dbReference>
<dbReference type="KEGG" id="tmo:TMO_c0578"/>
<gene>
    <name evidence="1" type="ordered locus">TMO_c0578</name>
</gene>
<evidence type="ECO:0000313" key="1">
    <source>
        <dbReference type="EMBL" id="AFK57188.1"/>
    </source>
</evidence>
<dbReference type="Gene3D" id="3.10.450.530">
    <property type="entry name" value="Ribonuclease toxin, BrnT, of type II toxin-antitoxin system"/>
    <property type="match status" value="1"/>
</dbReference>
<accession>I3TWQ0</accession>
<dbReference type="RefSeq" id="WP_014748177.1">
    <property type="nucleotide sequence ID" value="NC_017958.1"/>
</dbReference>
<dbReference type="HOGENOM" id="CLU_149290_2_0_5"/>
<keyword evidence="2" id="KW-1185">Reference proteome</keyword>
<dbReference type="Pfam" id="PF04365">
    <property type="entry name" value="BrnT_toxin"/>
    <property type="match status" value="1"/>
</dbReference>
<dbReference type="InterPro" id="IPR038573">
    <property type="entry name" value="BrnT_sf"/>
</dbReference>
<evidence type="ECO:0000313" key="2">
    <source>
        <dbReference type="Proteomes" id="UP000005258"/>
    </source>
</evidence>
<organism evidence="1 2">
    <name type="scientific">Tistrella mobilis (strain KA081020-065)</name>
    <dbReference type="NCBI Taxonomy" id="1110502"/>
    <lineage>
        <taxon>Bacteria</taxon>
        <taxon>Pseudomonadati</taxon>
        <taxon>Pseudomonadota</taxon>
        <taxon>Alphaproteobacteria</taxon>
        <taxon>Geminicoccales</taxon>
        <taxon>Geminicoccaceae</taxon>
        <taxon>Tistrella</taxon>
    </lineage>
</organism>
<dbReference type="Proteomes" id="UP000005258">
    <property type="component" value="Plasmid pTM3"/>
</dbReference>
<evidence type="ECO:0008006" key="3">
    <source>
        <dbReference type="Google" id="ProtNLM"/>
    </source>
</evidence>
<proteinExistence type="predicted"/>
<dbReference type="AlphaFoldDB" id="I3TWQ0"/>
<sequence>MWRTRFEWDDAKHKKNLRDRGFGFDQAARIFSGHVVEWLDDRFTYGEDRICALGMVDGRLYCIVYTMRGDTIRIISARLATRREQSLWP</sequence>
<name>I3TWQ0_TISMK</name>
<dbReference type="InterPro" id="IPR007460">
    <property type="entry name" value="BrnT_toxin"/>
</dbReference>
<reference evidence="1 2" key="1">
    <citation type="journal article" date="2012" name="J. Am. Chem. Soc.">
        <title>Bacterial biosynthesis and maturation of the didemnin anti-cancer agents.</title>
        <authorList>
            <person name="Xu Y."/>
            <person name="Kersten R.D."/>
            <person name="Nam S.J."/>
            <person name="Lu L."/>
            <person name="Al-Suwailem A.M."/>
            <person name="Zheng H."/>
            <person name="Fenical W."/>
            <person name="Dorrestein P.C."/>
            <person name="Moore B.S."/>
            <person name="Qian P.Y."/>
        </authorList>
    </citation>
    <scope>NUCLEOTIDE SEQUENCE [LARGE SCALE GENOMIC DNA]</scope>
    <source>
        <strain evidence="1 2">KA081020-065</strain>
    </source>
</reference>
<geneLocation type="plasmid" evidence="1 2">
    <name>pTM3</name>
</geneLocation>
<protein>
    <recommendedName>
        <fullName evidence="3">BrnT family toxin</fullName>
    </recommendedName>
</protein>
<keyword evidence="1" id="KW-0614">Plasmid</keyword>